<dbReference type="OrthoDB" id="125152at2759"/>
<sequence length="233" mass="26840">MLSRDDFVKFLSSGKKIAATTLKNRAGFLFKQYRDIGGNADDLSYLNSYSKVIRHINENGSEEVRKTYLFHVVALLNTKAGKVVDAETRQKIIAASIRLRNKSKKQSLHNIATDKQQSNFISIYGMTGQLETYIHKLFADYDMSHKSTKISDDDFVKWDIASDRKNIKSFARDLQRCMMLACYVYQPALRSDWPTLKITSAAVKRLDDKQNWIQVLRGGRIRLIMNDFKNILD</sequence>
<comment type="caution">
    <text evidence="1">The sequence shown here is derived from an EMBL/GenBank/DDBJ whole genome shotgun (WGS) entry which is preliminary data.</text>
</comment>
<protein>
    <submittedName>
        <fullName evidence="1">Uncharacterized protein</fullName>
    </submittedName>
</protein>
<reference evidence="1 2" key="1">
    <citation type="submission" date="2013-11" db="EMBL/GenBank/DDBJ databases">
        <title>The Genome Sequence of Phytophthora parasitica P10297.</title>
        <authorList>
            <consortium name="The Broad Institute Genomics Platform"/>
            <person name="Russ C."/>
            <person name="Tyler B."/>
            <person name="Panabieres F."/>
            <person name="Shan W."/>
            <person name="Tripathy S."/>
            <person name="Grunwald N."/>
            <person name="Machado M."/>
            <person name="Johnson C.S."/>
            <person name="Walker B."/>
            <person name="Young S.K."/>
            <person name="Zeng Q."/>
            <person name="Gargeya S."/>
            <person name="Fitzgerald M."/>
            <person name="Haas B."/>
            <person name="Abouelleil A."/>
            <person name="Allen A.W."/>
            <person name="Alvarado L."/>
            <person name="Arachchi H.M."/>
            <person name="Berlin A.M."/>
            <person name="Chapman S.B."/>
            <person name="Gainer-Dewar J."/>
            <person name="Goldberg J."/>
            <person name="Griggs A."/>
            <person name="Gujja S."/>
            <person name="Hansen M."/>
            <person name="Howarth C."/>
            <person name="Imamovic A."/>
            <person name="Ireland A."/>
            <person name="Larimer J."/>
            <person name="McCowan C."/>
            <person name="Murphy C."/>
            <person name="Pearson M."/>
            <person name="Poon T.W."/>
            <person name="Priest M."/>
            <person name="Roberts A."/>
            <person name="Saif S."/>
            <person name="Shea T."/>
            <person name="Sisk P."/>
            <person name="Sykes S."/>
            <person name="Wortman J."/>
            <person name="Nusbaum C."/>
            <person name="Birren B."/>
        </authorList>
    </citation>
    <scope>NUCLEOTIDE SEQUENCE [LARGE SCALE GENOMIC DNA]</scope>
    <source>
        <strain evidence="1 2">P10297</strain>
    </source>
</reference>
<proteinExistence type="predicted"/>
<name>W2Y2K9_PHYNI</name>
<dbReference type="AlphaFoldDB" id="W2Y2K9"/>
<accession>W2Y2K9</accession>
<evidence type="ECO:0000313" key="2">
    <source>
        <dbReference type="Proteomes" id="UP000018948"/>
    </source>
</evidence>
<organism evidence="1 2">
    <name type="scientific">Phytophthora nicotianae P10297</name>
    <dbReference type="NCBI Taxonomy" id="1317064"/>
    <lineage>
        <taxon>Eukaryota</taxon>
        <taxon>Sar</taxon>
        <taxon>Stramenopiles</taxon>
        <taxon>Oomycota</taxon>
        <taxon>Peronosporomycetes</taxon>
        <taxon>Peronosporales</taxon>
        <taxon>Peronosporaceae</taxon>
        <taxon>Phytophthora</taxon>
    </lineage>
</organism>
<evidence type="ECO:0000313" key="1">
    <source>
        <dbReference type="EMBL" id="ETP28957.1"/>
    </source>
</evidence>
<dbReference type="EMBL" id="ANIY01004510">
    <property type="protein sequence ID" value="ETP28957.1"/>
    <property type="molecule type" value="Genomic_DNA"/>
</dbReference>
<gene>
    <name evidence="1" type="ORF">F442_21820</name>
</gene>
<dbReference type="Proteomes" id="UP000018948">
    <property type="component" value="Unassembled WGS sequence"/>
</dbReference>